<dbReference type="AlphaFoldDB" id="A0AAV6UD96"/>
<keyword evidence="2" id="KW-1185">Reference proteome</keyword>
<evidence type="ECO:0008006" key="3">
    <source>
        <dbReference type="Google" id="ProtNLM"/>
    </source>
</evidence>
<accession>A0AAV6UD96</accession>
<dbReference type="EMBL" id="JAFNEN010000466">
    <property type="protein sequence ID" value="KAG8182355.1"/>
    <property type="molecule type" value="Genomic_DNA"/>
</dbReference>
<evidence type="ECO:0000313" key="2">
    <source>
        <dbReference type="Proteomes" id="UP000827092"/>
    </source>
</evidence>
<sequence>MGLNYIFAIPNETLFEKPLEVGLLNSSTITRSSRTFFFSHKTVQQLVVQGREIKKKHFPPKKSSSTTLQFKVQFWSGGVLSWHRTKKENGKKRIVGKRNWFSTKKSSIDPRGAPYQAEHR</sequence>
<proteinExistence type="predicted"/>
<protein>
    <recommendedName>
        <fullName evidence="3">Ribosomal protein L32</fullName>
    </recommendedName>
</protein>
<organism evidence="1 2">
    <name type="scientific">Oedothorax gibbosus</name>
    <dbReference type="NCBI Taxonomy" id="931172"/>
    <lineage>
        <taxon>Eukaryota</taxon>
        <taxon>Metazoa</taxon>
        <taxon>Ecdysozoa</taxon>
        <taxon>Arthropoda</taxon>
        <taxon>Chelicerata</taxon>
        <taxon>Arachnida</taxon>
        <taxon>Araneae</taxon>
        <taxon>Araneomorphae</taxon>
        <taxon>Entelegynae</taxon>
        <taxon>Araneoidea</taxon>
        <taxon>Linyphiidae</taxon>
        <taxon>Erigoninae</taxon>
        <taxon>Oedothorax</taxon>
    </lineage>
</organism>
<gene>
    <name evidence="1" type="ORF">JTE90_010121</name>
</gene>
<name>A0AAV6UD96_9ARAC</name>
<comment type="caution">
    <text evidence="1">The sequence shown here is derived from an EMBL/GenBank/DDBJ whole genome shotgun (WGS) entry which is preliminary data.</text>
</comment>
<dbReference type="Proteomes" id="UP000827092">
    <property type="component" value="Unassembled WGS sequence"/>
</dbReference>
<reference evidence="1 2" key="1">
    <citation type="journal article" date="2022" name="Nat. Ecol. Evol.">
        <title>A masculinizing supergene underlies an exaggerated male reproductive morph in a spider.</title>
        <authorList>
            <person name="Hendrickx F."/>
            <person name="De Corte Z."/>
            <person name="Sonet G."/>
            <person name="Van Belleghem S.M."/>
            <person name="Kostlbacher S."/>
            <person name="Vangestel C."/>
        </authorList>
    </citation>
    <scope>NUCLEOTIDE SEQUENCE [LARGE SCALE GENOMIC DNA]</scope>
    <source>
        <strain evidence="1">W744_W776</strain>
    </source>
</reference>
<evidence type="ECO:0000313" key="1">
    <source>
        <dbReference type="EMBL" id="KAG8182355.1"/>
    </source>
</evidence>